<dbReference type="Gene3D" id="3.90.1150.10">
    <property type="entry name" value="Aspartate Aminotransferase, domain 1"/>
    <property type="match status" value="1"/>
</dbReference>
<evidence type="ECO:0000256" key="2">
    <source>
        <dbReference type="ARBA" id="ARBA00022898"/>
    </source>
</evidence>
<keyword evidence="4" id="KW-0808">Transferase</keyword>
<keyword evidence="2 3" id="KW-0663">Pyridoxal phosphate</keyword>
<dbReference type="InterPro" id="IPR051750">
    <property type="entry name" value="Trans-sulfuration_enzymes"/>
</dbReference>
<reference evidence="4 5" key="1">
    <citation type="submission" date="2020-08" db="EMBL/GenBank/DDBJ databases">
        <title>Genomic Encyclopedia of Type Strains, Phase IV (KMG-IV): sequencing the most valuable type-strain genomes for metagenomic binning, comparative biology and taxonomic classification.</title>
        <authorList>
            <person name="Goeker M."/>
        </authorList>
    </citation>
    <scope>NUCLEOTIDE SEQUENCE [LARGE SCALE GENOMIC DNA]</scope>
    <source>
        <strain evidence="4 5">DSM 12252</strain>
    </source>
</reference>
<proteinExistence type="inferred from homology"/>
<organism evidence="4 5">
    <name type="scientific">Prosthecobacter vanneervenii</name>
    <dbReference type="NCBI Taxonomy" id="48466"/>
    <lineage>
        <taxon>Bacteria</taxon>
        <taxon>Pseudomonadati</taxon>
        <taxon>Verrucomicrobiota</taxon>
        <taxon>Verrucomicrobiia</taxon>
        <taxon>Verrucomicrobiales</taxon>
        <taxon>Verrucomicrobiaceae</taxon>
        <taxon>Prosthecobacter</taxon>
    </lineage>
</organism>
<dbReference type="InterPro" id="IPR015421">
    <property type="entry name" value="PyrdxlP-dep_Trfase_major"/>
</dbReference>
<comment type="cofactor">
    <cofactor evidence="1 3">
        <name>pyridoxal 5'-phosphate</name>
        <dbReference type="ChEBI" id="CHEBI:597326"/>
    </cofactor>
</comment>
<dbReference type="InterPro" id="IPR015424">
    <property type="entry name" value="PyrdxlP-dep_Trfase"/>
</dbReference>
<dbReference type="Proteomes" id="UP000590740">
    <property type="component" value="Unassembled WGS sequence"/>
</dbReference>
<dbReference type="SUPFAM" id="SSF53383">
    <property type="entry name" value="PLP-dependent transferases"/>
    <property type="match status" value="1"/>
</dbReference>
<dbReference type="InterPro" id="IPR015422">
    <property type="entry name" value="PyrdxlP-dep_Trfase_small"/>
</dbReference>
<evidence type="ECO:0000313" key="5">
    <source>
        <dbReference type="Proteomes" id="UP000590740"/>
    </source>
</evidence>
<dbReference type="AlphaFoldDB" id="A0A7W8DL11"/>
<dbReference type="EMBL" id="JACHIG010000007">
    <property type="protein sequence ID" value="MBB5033707.1"/>
    <property type="molecule type" value="Genomic_DNA"/>
</dbReference>
<name>A0A7W8DL11_9BACT</name>
<protein>
    <submittedName>
        <fullName evidence="4">Cystathionine gamma-synthase</fullName>
        <ecNumber evidence="4">2.5.1.48</ecNumber>
    </submittedName>
</protein>
<comment type="caution">
    <text evidence="4">The sequence shown here is derived from an EMBL/GenBank/DDBJ whole genome shotgun (WGS) entry which is preliminary data.</text>
</comment>
<evidence type="ECO:0000256" key="3">
    <source>
        <dbReference type="RuleBase" id="RU362118"/>
    </source>
</evidence>
<evidence type="ECO:0000313" key="4">
    <source>
        <dbReference type="EMBL" id="MBB5033707.1"/>
    </source>
</evidence>
<accession>A0A7W8DL11</accession>
<dbReference type="GO" id="GO:0019346">
    <property type="term" value="P:transsulfuration"/>
    <property type="evidence" value="ECO:0007669"/>
    <property type="project" value="InterPro"/>
</dbReference>
<sequence>MTDLFTHPLCNAEDLGKAIPDHELGVSVCLPLWKHVIGYEEGDQEIVSKFKSGYPRFCCPPAITRLFAAAEKEFAASGERCLVFPRVVHAERCIKFIGTGRAVEWTAHQLGVAIFPADSYVQARKFWRFCGECVSSRQACDALGEHKSTATAEEGKAANRTIRERIAKLAGQQPEDVFLFPSGMAANYAVHRMLTHCFPNRKTVQLDFPYVDVLKLQQFFGSGAHFLPLVKDSEYDDLRTLLQNEPIAGIFCEAPSNPLLRCVDFERLLAIRAAAQPGVPIIVDDTISTVAHANAHRVADVVTTSLTKSFSGVGDVLAGSVVLNRNSPHHDAFSAFLTAHADHELWRGDAVALELNSRDFTDRAAKMSHNAQALADHLRAHPKVDAVWHASREGGQGYEFIRREQGGYGCLFSFTLKNPEQTSAPFYDALRVCKGPSLGTNFTLVCPYTLLAHYEELDWAASCGVSRWLIRVSAGLENTQDLIARFDAALALV</sequence>
<gene>
    <name evidence="4" type="ORF">HNQ65_003297</name>
</gene>
<dbReference type="PANTHER" id="PTHR42699:SF1">
    <property type="entry name" value="CYSTATHIONINE GAMMA-SYNTHASE-RELATED"/>
    <property type="match status" value="1"/>
</dbReference>
<dbReference type="PANTHER" id="PTHR42699">
    <property type="match status" value="1"/>
</dbReference>
<keyword evidence="5" id="KW-1185">Reference proteome</keyword>
<dbReference type="InterPro" id="IPR000277">
    <property type="entry name" value="Cys/Met-Metab_PyrdxlP-dep_enz"/>
</dbReference>
<dbReference type="GO" id="GO:0003962">
    <property type="term" value="F:cystathionine gamma-synthase activity"/>
    <property type="evidence" value="ECO:0007669"/>
    <property type="project" value="UniProtKB-EC"/>
</dbReference>
<dbReference type="RefSeq" id="WP_184340801.1">
    <property type="nucleotide sequence ID" value="NZ_JACHIG010000007.1"/>
</dbReference>
<dbReference type="EC" id="2.5.1.48" evidence="4"/>
<dbReference type="GO" id="GO:0030170">
    <property type="term" value="F:pyridoxal phosphate binding"/>
    <property type="evidence" value="ECO:0007669"/>
    <property type="project" value="InterPro"/>
</dbReference>
<dbReference type="Pfam" id="PF01053">
    <property type="entry name" value="Cys_Met_Meta_PP"/>
    <property type="match status" value="1"/>
</dbReference>
<evidence type="ECO:0000256" key="1">
    <source>
        <dbReference type="ARBA" id="ARBA00001933"/>
    </source>
</evidence>
<comment type="similarity">
    <text evidence="3">Belongs to the trans-sulfuration enzymes family.</text>
</comment>
<dbReference type="Gene3D" id="3.40.640.10">
    <property type="entry name" value="Type I PLP-dependent aspartate aminotransferase-like (Major domain)"/>
    <property type="match status" value="1"/>
</dbReference>